<dbReference type="RefSeq" id="WP_118165953.1">
    <property type="nucleotide sequence ID" value="NZ_QSJG01000037.1"/>
</dbReference>
<gene>
    <name evidence="1" type="ORF">DW789_13640</name>
</gene>
<accession>A0A414FLE3</accession>
<protein>
    <submittedName>
        <fullName evidence="1">Uncharacterized protein</fullName>
    </submittedName>
</protein>
<name>A0A414FLE3_9BACT</name>
<comment type="caution">
    <text evidence="1">The sequence shown here is derived from an EMBL/GenBank/DDBJ whole genome shotgun (WGS) entry which is preliminary data.</text>
</comment>
<dbReference type="EMBL" id="QSJG01000037">
    <property type="protein sequence ID" value="RHD49758.1"/>
    <property type="molecule type" value="Genomic_DNA"/>
</dbReference>
<evidence type="ECO:0000313" key="2">
    <source>
        <dbReference type="Proteomes" id="UP000284361"/>
    </source>
</evidence>
<organism evidence="1 2">
    <name type="scientific">Phocaeicola plebeius</name>
    <dbReference type="NCBI Taxonomy" id="310297"/>
    <lineage>
        <taxon>Bacteria</taxon>
        <taxon>Pseudomonadati</taxon>
        <taxon>Bacteroidota</taxon>
        <taxon>Bacteroidia</taxon>
        <taxon>Bacteroidales</taxon>
        <taxon>Bacteroidaceae</taxon>
        <taxon>Phocaeicola</taxon>
    </lineage>
</organism>
<reference evidence="1 2" key="1">
    <citation type="submission" date="2018-08" db="EMBL/GenBank/DDBJ databases">
        <title>A genome reference for cultivated species of the human gut microbiota.</title>
        <authorList>
            <person name="Zou Y."/>
            <person name="Xue W."/>
            <person name="Luo G."/>
        </authorList>
    </citation>
    <scope>NUCLEOTIDE SEQUENCE [LARGE SCALE GENOMIC DNA]</scope>
    <source>
        <strain evidence="1 2">AM31-10</strain>
    </source>
</reference>
<dbReference type="AlphaFoldDB" id="A0A414FLE3"/>
<sequence length="100" mass="12091">MKQYKIIIIYSVSNNEQKKSFEEELEKYGLERLCDRDIFVLPLEEYRTKVQAFKAYLRAYSRKHLDSQDTVLFVESRMNEDRTLTTMLQTDLMRDNELII</sequence>
<dbReference type="Proteomes" id="UP000284361">
    <property type="component" value="Unassembled WGS sequence"/>
</dbReference>
<evidence type="ECO:0000313" key="1">
    <source>
        <dbReference type="EMBL" id="RHD49758.1"/>
    </source>
</evidence>
<proteinExistence type="predicted"/>